<dbReference type="AlphaFoldDB" id="A0A7J0GJ91"/>
<dbReference type="PANTHER" id="PTHR47926">
    <property type="entry name" value="PENTATRICOPEPTIDE REPEAT-CONTAINING PROTEIN"/>
    <property type="match status" value="1"/>
</dbReference>
<feature type="repeat" description="PPR" evidence="3">
    <location>
        <begin position="184"/>
        <end position="218"/>
    </location>
</feature>
<dbReference type="InterPro" id="IPR046960">
    <property type="entry name" value="PPR_At4g14850-like_plant"/>
</dbReference>
<accession>A0A7J0GJ91</accession>
<sequence>MKHLKQSHAQAITCGLGDNSFALSRLLAFCSDPLHGSPSYGWKIFQHIEKPTICICNTMIKAFLLSGELNKTIEIYTHMLRNGMLPDNYTLPYVLKACASMRTCNIGESVHGHCLKLGFLFDSFVGNGLIFMYSAFDDMGAARCVFDEVPWHCVVSWTLLISGYSKTGDVENARQVFDETPVKDIGIWGCMISGYVQNSCFKEGLHLFRLMQLTGVEPDEAIFVSILCACAHLGSLYIGIWIHRYLEHVKYSMTVRLGTALMDMYAKCGYLDLAEKVFDEMPQRDTICWNAMISGWAIHGDGDCALRLFSEMEKAGIKPDDITLIAVFTACSYSGMAYEGLRVLSSMCNAYLIEPKSEHYGCVIDFLGRAGLLEEAKAIIERMPDSSCPSKEAVAWRALMSACCSHGNIRLAEVAADKLLQLERHSGAYVLLSNLYSSAGKHNSARKLRRKMKTRGLYKTPGCSSVEINGNVHEFIAGEETHPRMEDVHGLLESVTKHLDSFVCDLHLIST</sequence>
<dbReference type="GO" id="GO:0003729">
    <property type="term" value="F:mRNA binding"/>
    <property type="evidence" value="ECO:0007669"/>
    <property type="project" value="UniProtKB-ARBA"/>
</dbReference>
<evidence type="ECO:0000256" key="1">
    <source>
        <dbReference type="ARBA" id="ARBA00006643"/>
    </source>
</evidence>
<organism evidence="5 6">
    <name type="scientific">Actinidia rufa</name>
    <dbReference type="NCBI Taxonomy" id="165716"/>
    <lineage>
        <taxon>Eukaryota</taxon>
        <taxon>Viridiplantae</taxon>
        <taxon>Streptophyta</taxon>
        <taxon>Embryophyta</taxon>
        <taxon>Tracheophyta</taxon>
        <taxon>Spermatophyta</taxon>
        <taxon>Magnoliopsida</taxon>
        <taxon>eudicotyledons</taxon>
        <taxon>Gunneridae</taxon>
        <taxon>Pentapetalae</taxon>
        <taxon>asterids</taxon>
        <taxon>Ericales</taxon>
        <taxon>Actinidiaceae</taxon>
        <taxon>Actinidia</taxon>
    </lineage>
</organism>
<dbReference type="EMBL" id="BJWL01000022">
    <property type="protein sequence ID" value="GFZ10883.1"/>
    <property type="molecule type" value="Genomic_DNA"/>
</dbReference>
<feature type="repeat" description="PPR" evidence="3">
    <location>
        <begin position="356"/>
        <end position="390"/>
    </location>
</feature>
<dbReference type="PROSITE" id="PS51375">
    <property type="entry name" value="PPR"/>
    <property type="match status" value="5"/>
</dbReference>
<dbReference type="FunFam" id="1.25.40.10:FF:000690">
    <property type="entry name" value="Pentatricopeptide repeat-containing protein"/>
    <property type="match status" value="1"/>
</dbReference>
<dbReference type="Pfam" id="PF20431">
    <property type="entry name" value="E_motif"/>
    <property type="match status" value="1"/>
</dbReference>
<feature type="repeat" description="PPR" evidence="3">
    <location>
        <begin position="153"/>
        <end position="183"/>
    </location>
</feature>
<dbReference type="PANTHER" id="PTHR47926:SF352">
    <property type="entry name" value="REPEAT-CONTAINING PROTEIN, PUTATIVE-RELATED"/>
    <property type="match status" value="1"/>
</dbReference>
<reference evidence="5 6" key="1">
    <citation type="submission" date="2019-07" db="EMBL/GenBank/DDBJ databases">
        <title>De Novo Assembly of kiwifruit Actinidia rufa.</title>
        <authorList>
            <person name="Sugita-Konishi S."/>
            <person name="Sato K."/>
            <person name="Mori E."/>
            <person name="Abe Y."/>
            <person name="Kisaki G."/>
            <person name="Hamano K."/>
            <person name="Suezawa K."/>
            <person name="Otani M."/>
            <person name="Fukuda T."/>
            <person name="Manabe T."/>
            <person name="Gomi K."/>
            <person name="Tabuchi M."/>
            <person name="Akimitsu K."/>
            <person name="Kataoka I."/>
        </authorList>
    </citation>
    <scope>NUCLEOTIDE SEQUENCE [LARGE SCALE GENOMIC DNA]</scope>
    <source>
        <strain evidence="6">cv. Fuchu</strain>
    </source>
</reference>
<evidence type="ECO:0000313" key="5">
    <source>
        <dbReference type="EMBL" id="GFZ10883.1"/>
    </source>
</evidence>
<dbReference type="InterPro" id="IPR011990">
    <property type="entry name" value="TPR-like_helical_dom_sf"/>
</dbReference>
<dbReference type="GO" id="GO:0009451">
    <property type="term" value="P:RNA modification"/>
    <property type="evidence" value="ECO:0007669"/>
    <property type="project" value="InterPro"/>
</dbReference>
<feature type="transmembrane region" description="Helical" evidence="4">
    <location>
        <begin position="221"/>
        <end position="242"/>
    </location>
</feature>
<dbReference type="InterPro" id="IPR002885">
    <property type="entry name" value="PPR_rpt"/>
</dbReference>
<dbReference type="Gene3D" id="1.25.40.10">
    <property type="entry name" value="Tetratricopeptide repeat domain"/>
    <property type="match status" value="4"/>
</dbReference>
<keyword evidence="2" id="KW-0677">Repeat</keyword>
<comment type="caution">
    <text evidence="5">The sequence shown here is derived from an EMBL/GenBank/DDBJ whole genome shotgun (WGS) entry which is preliminary data.</text>
</comment>
<dbReference type="InterPro" id="IPR046848">
    <property type="entry name" value="E_motif"/>
</dbReference>
<gene>
    <name evidence="5" type="ORF">Acr_22g0002810</name>
</gene>
<keyword evidence="6" id="KW-1185">Reference proteome</keyword>
<dbReference type="Pfam" id="PF13041">
    <property type="entry name" value="PPR_2"/>
    <property type="match status" value="2"/>
</dbReference>
<feature type="repeat" description="PPR" evidence="3">
    <location>
        <begin position="285"/>
        <end position="319"/>
    </location>
</feature>
<keyword evidence="4" id="KW-0812">Transmembrane</keyword>
<dbReference type="Proteomes" id="UP000585474">
    <property type="component" value="Unassembled WGS sequence"/>
</dbReference>
<comment type="similarity">
    <text evidence="1">Belongs to the PPR family. PCMP-H subfamily.</text>
</comment>
<evidence type="ECO:0000313" key="6">
    <source>
        <dbReference type="Proteomes" id="UP000585474"/>
    </source>
</evidence>
<evidence type="ECO:0000256" key="3">
    <source>
        <dbReference type="PROSITE-ProRule" id="PRU00708"/>
    </source>
</evidence>
<evidence type="ECO:0000256" key="2">
    <source>
        <dbReference type="ARBA" id="ARBA00022737"/>
    </source>
</evidence>
<evidence type="ECO:0000256" key="4">
    <source>
        <dbReference type="SAM" id="Phobius"/>
    </source>
</evidence>
<keyword evidence="4" id="KW-1133">Transmembrane helix</keyword>
<dbReference type="NCBIfam" id="TIGR00756">
    <property type="entry name" value="PPR"/>
    <property type="match status" value="6"/>
</dbReference>
<keyword evidence="4" id="KW-0472">Membrane</keyword>
<dbReference type="FunFam" id="1.25.40.10:FF:000348">
    <property type="entry name" value="Pentatricopeptide repeat-containing protein chloroplastic"/>
    <property type="match status" value="1"/>
</dbReference>
<proteinExistence type="inferred from homology"/>
<feature type="repeat" description="PPR" evidence="3">
    <location>
        <begin position="52"/>
        <end position="86"/>
    </location>
</feature>
<dbReference type="OrthoDB" id="185373at2759"/>
<dbReference type="Pfam" id="PF01535">
    <property type="entry name" value="PPR"/>
    <property type="match status" value="4"/>
</dbReference>
<protein>
    <submittedName>
        <fullName evidence="5">Pentatricopeptide repeat (PPR) superfamily protein</fullName>
    </submittedName>
</protein>
<name>A0A7J0GJ91_9ERIC</name>